<dbReference type="PANTHER" id="PTHR30589:SF0">
    <property type="entry name" value="PHOSPHATIDYLGLYCEROL--PROLIPOPROTEIN DIACYLGLYCERYL TRANSFERASE"/>
    <property type="match status" value="1"/>
</dbReference>
<dbReference type="HAMAP" id="MF_01147">
    <property type="entry name" value="Lgt"/>
    <property type="match status" value="1"/>
</dbReference>
<dbReference type="Pfam" id="PF01790">
    <property type="entry name" value="LGT"/>
    <property type="match status" value="1"/>
</dbReference>
<evidence type="ECO:0000313" key="8">
    <source>
        <dbReference type="EMBL" id="CAB4323636.1"/>
    </source>
</evidence>
<keyword evidence="5 7" id="KW-0472">Membrane</keyword>
<reference evidence="8" key="1">
    <citation type="submission" date="2020-05" db="EMBL/GenBank/DDBJ databases">
        <authorList>
            <person name="Chiriac C."/>
            <person name="Salcher M."/>
            <person name="Ghai R."/>
            <person name="Kavagutti S V."/>
        </authorList>
    </citation>
    <scope>NUCLEOTIDE SEQUENCE</scope>
</reference>
<name>A0A6J5YFY7_9ZZZZ</name>
<evidence type="ECO:0000256" key="6">
    <source>
        <dbReference type="SAM" id="MobiDB-lite"/>
    </source>
</evidence>
<dbReference type="InterPro" id="IPR001640">
    <property type="entry name" value="Lgt"/>
</dbReference>
<evidence type="ECO:0000256" key="4">
    <source>
        <dbReference type="ARBA" id="ARBA00022989"/>
    </source>
</evidence>
<proteinExistence type="inferred from homology"/>
<keyword evidence="2" id="KW-0808">Transferase</keyword>
<evidence type="ECO:0000256" key="7">
    <source>
        <dbReference type="SAM" id="Phobius"/>
    </source>
</evidence>
<evidence type="ECO:0000256" key="5">
    <source>
        <dbReference type="ARBA" id="ARBA00023136"/>
    </source>
</evidence>
<sequence>MLGSIPSPGSSTLGPFHMYGLMIALGVVAAVELGRARWRARGGNPEDLYNIAMWAVPAGLIGARLYHVLTDWRSYEGRWLDALKIWQGGLGIPGGMALGIAVGVWAARRRGARLPSILDAVVPALPLAQAIGRLGNWWNQELFGRPTSLPWGVRINAVHRPLEYIGATTFHPTFLYEMLWNLALCGALIAVDRRRVLRPGNILPLYVLGYFVGRLWIEALRVDEASEIFGLRVNIWLSILGIGGSLLIFAIRGLRRRPSDTDEPYIDGHRWSPDADADATETIPATDTAESSQHADPESPESPSSESTATKTDQESDHESL</sequence>
<dbReference type="GO" id="GO:0008961">
    <property type="term" value="F:phosphatidylglycerol-prolipoprotein diacylglyceryl transferase activity"/>
    <property type="evidence" value="ECO:0007669"/>
    <property type="project" value="InterPro"/>
</dbReference>
<accession>A0A6J5YFY7</accession>
<keyword evidence="4 7" id="KW-1133">Transmembrane helix</keyword>
<dbReference type="EMBL" id="CAEMXZ010000059">
    <property type="protein sequence ID" value="CAB4323636.1"/>
    <property type="molecule type" value="Genomic_DNA"/>
</dbReference>
<feature type="transmembrane region" description="Helical" evidence="7">
    <location>
        <begin position="86"/>
        <end position="107"/>
    </location>
</feature>
<keyword evidence="3 7" id="KW-0812">Transmembrane</keyword>
<dbReference type="GO" id="GO:0042158">
    <property type="term" value="P:lipoprotein biosynthetic process"/>
    <property type="evidence" value="ECO:0007669"/>
    <property type="project" value="InterPro"/>
</dbReference>
<dbReference type="AlphaFoldDB" id="A0A6J5YFY7"/>
<feature type="transmembrane region" description="Helical" evidence="7">
    <location>
        <begin position="48"/>
        <end position="66"/>
    </location>
</feature>
<gene>
    <name evidence="8" type="ORF">UFOPK1392_01393</name>
    <name evidence="9" type="ORF">UFOPK3733_01141</name>
</gene>
<dbReference type="EMBL" id="CAFBNC010000052">
    <property type="protein sequence ID" value="CAB4938632.1"/>
    <property type="molecule type" value="Genomic_DNA"/>
</dbReference>
<evidence type="ECO:0000256" key="2">
    <source>
        <dbReference type="ARBA" id="ARBA00022679"/>
    </source>
</evidence>
<evidence type="ECO:0000313" key="9">
    <source>
        <dbReference type="EMBL" id="CAB4938632.1"/>
    </source>
</evidence>
<dbReference type="GO" id="GO:0005886">
    <property type="term" value="C:plasma membrane"/>
    <property type="evidence" value="ECO:0007669"/>
    <property type="project" value="InterPro"/>
</dbReference>
<keyword evidence="1" id="KW-1003">Cell membrane</keyword>
<dbReference type="PANTHER" id="PTHR30589">
    <property type="entry name" value="PROLIPOPROTEIN DIACYLGLYCERYL TRANSFERASE"/>
    <property type="match status" value="1"/>
</dbReference>
<protein>
    <submittedName>
        <fullName evidence="8">Unannotated protein</fullName>
    </submittedName>
</protein>
<feature type="compositionally biased region" description="Polar residues" evidence="6">
    <location>
        <begin position="283"/>
        <end position="294"/>
    </location>
</feature>
<feature type="transmembrane region" description="Helical" evidence="7">
    <location>
        <begin position="16"/>
        <end position="36"/>
    </location>
</feature>
<dbReference type="NCBIfam" id="TIGR00544">
    <property type="entry name" value="lgt"/>
    <property type="match status" value="1"/>
</dbReference>
<organism evidence="8">
    <name type="scientific">freshwater metagenome</name>
    <dbReference type="NCBI Taxonomy" id="449393"/>
    <lineage>
        <taxon>unclassified sequences</taxon>
        <taxon>metagenomes</taxon>
        <taxon>ecological metagenomes</taxon>
    </lineage>
</organism>
<feature type="region of interest" description="Disordered" evidence="6">
    <location>
        <begin position="262"/>
        <end position="321"/>
    </location>
</feature>
<feature type="transmembrane region" description="Helical" evidence="7">
    <location>
        <begin position="200"/>
        <end position="217"/>
    </location>
</feature>
<feature type="transmembrane region" description="Helical" evidence="7">
    <location>
        <begin position="229"/>
        <end position="251"/>
    </location>
</feature>
<evidence type="ECO:0000256" key="3">
    <source>
        <dbReference type="ARBA" id="ARBA00022692"/>
    </source>
</evidence>
<feature type="compositionally biased region" description="Basic and acidic residues" evidence="6">
    <location>
        <begin position="312"/>
        <end position="321"/>
    </location>
</feature>
<evidence type="ECO:0000256" key="1">
    <source>
        <dbReference type="ARBA" id="ARBA00022475"/>
    </source>
</evidence>